<evidence type="ECO:0000313" key="3">
    <source>
        <dbReference type="Proteomes" id="UP000011087"/>
    </source>
</evidence>
<organism evidence="1">
    <name type="scientific">Guillardia theta (strain CCMP2712)</name>
    <name type="common">Cryptophyte</name>
    <dbReference type="NCBI Taxonomy" id="905079"/>
    <lineage>
        <taxon>Eukaryota</taxon>
        <taxon>Cryptophyceae</taxon>
        <taxon>Pyrenomonadales</taxon>
        <taxon>Geminigeraceae</taxon>
        <taxon>Guillardia</taxon>
    </lineage>
</organism>
<dbReference type="KEGG" id="gtt:GUITHDRAFT_101907"/>
<protein>
    <recommendedName>
        <fullName evidence="4">Tyrosine-protein kinase ephrin type A/B receptor-like domain-containing protein</fullName>
    </recommendedName>
</protein>
<dbReference type="Proteomes" id="UP000011087">
    <property type="component" value="Unassembled WGS sequence"/>
</dbReference>
<reference evidence="2" key="3">
    <citation type="submission" date="2015-06" db="UniProtKB">
        <authorList>
            <consortium name="EnsemblProtists"/>
        </authorList>
    </citation>
    <scope>IDENTIFICATION</scope>
</reference>
<evidence type="ECO:0000313" key="1">
    <source>
        <dbReference type="EMBL" id="EKX52755.1"/>
    </source>
</evidence>
<reference evidence="3" key="2">
    <citation type="submission" date="2012-11" db="EMBL/GenBank/DDBJ databases">
        <authorList>
            <person name="Kuo A."/>
            <person name="Curtis B.A."/>
            <person name="Tanifuji G."/>
            <person name="Burki F."/>
            <person name="Gruber A."/>
            <person name="Irimia M."/>
            <person name="Maruyama S."/>
            <person name="Arias M.C."/>
            <person name="Ball S.G."/>
            <person name="Gile G.H."/>
            <person name="Hirakawa Y."/>
            <person name="Hopkins J.F."/>
            <person name="Rensing S.A."/>
            <person name="Schmutz J."/>
            <person name="Symeonidi A."/>
            <person name="Elias M."/>
            <person name="Eveleigh R.J."/>
            <person name="Herman E.K."/>
            <person name="Klute M.J."/>
            <person name="Nakayama T."/>
            <person name="Obornik M."/>
            <person name="Reyes-Prieto A."/>
            <person name="Armbrust E.V."/>
            <person name="Aves S.J."/>
            <person name="Beiko R.G."/>
            <person name="Coutinho P."/>
            <person name="Dacks J.B."/>
            <person name="Durnford D.G."/>
            <person name="Fast N.M."/>
            <person name="Green B.R."/>
            <person name="Grisdale C."/>
            <person name="Hempe F."/>
            <person name="Henrissat B."/>
            <person name="Hoppner M.P."/>
            <person name="Ishida K.-I."/>
            <person name="Kim E."/>
            <person name="Koreny L."/>
            <person name="Kroth P.G."/>
            <person name="Liu Y."/>
            <person name="Malik S.-B."/>
            <person name="Maier U.G."/>
            <person name="McRose D."/>
            <person name="Mock T."/>
            <person name="Neilson J.A."/>
            <person name="Onodera N.T."/>
            <person name="Poole A.M."/>
            <person name="Pritham E.J."/>
            <person name="Richards T.A."/>
            <person name="Rocap G."/>
            <person name="Roy S.W."/>
            <person name="Sarai C."/>
            <person name="Schaack S."/>
            <person name="Shirato S."/>
            <person name="Slamovits C.H."/>
            <person name="Spencer D.F."/>
            <person name="Suzuki S."/>
            <person name="Worden A.Z."/>
            <person name="Zauner S."/>
            <person name="Barry K."/>
            <person name="Bell C."/>
            <person name="Bharti A.K."/>
            <person name="Crow J.A."/>
            <person name="Grimwood J."/>
            <person name="Kramer R."/>
            <person name="Lindquist E."/>
            <person name="Lucas S."/>
            <person name="Salamov A."/>
            <person name="McFadden G.I."/>
            <person name="Lane C.E."/>
            <person name="Keeling P.J."/>
            <person name="Gray M.W."/>
            <person name="Grigoriev I.V."/>
            <person name="Archibald J.M."/>
        </authorList>
    </citation>
    <scope>NUCLEOTIDE SEQUENCE</scope>
    <source>
        <strain evidence="3">CCMP2712</strain>
    </source>
</reference>
<proteinExistence type="predicted"/>
<dbReference type="HOGENOM" id="CLU_779520_0_0_1"/>
<dbReference type="GeneID" id="17309138"/>
<reference evidence="1 3" key="1">
    <citation type="journal article" date="2012" name="Nature">
        <title>Algal genomes reveal evolutionary mosaicism and the fate of nucleomorphs.</title>
        <authorList>
            <consortium name="DOE Joint Genome Institute"/>
            <person name="Curtis B.A."/>
            <person name="Tanifuji G."/>
            <person name="Burki F."/>
            <person name="Gruber A."/>
            <person name="Irimia M."/>
            <person name="Maruyama S."/>
            <person name="Arias M.C."/>
            <person name="Ball S.G."/>
            <person name="Gile G.H."/>
            <person name="Hirakawa Y."/>
            <person name="Hopkins J.F."/>
            <person name="Kuo A."/>
            <person name="Rensing S.A."/>
            <person name="Schmutz J."/>
            <person name="Symeonidi A."/>
            <person name="Elias M."/>
            <person name="Eveleigh R.J."/>
            <person name="Herman E.K."/>
            <person name="Klute M.J."/>
            <person name="Nakayama T."/>
            <person name="Obornik M."/>
            <person name="Reyes-Prieto A."/>
            <person name="Armbrust E.V."/>
            <person name="Aves S.J."/>
            <person name="Beiko R.G."/>
            <person name="Coutinho P."/>
            <person name="Dacks J.B."/>
            <person name="Durnford D.G."/>
            <person name="Fast N.M."/>
            <person name="Green B.R."/>
            <person name="Grisdale C.J."/>
            <person name="Hempel F."/>
            <person name="Henrissat B."/>
            <person name="Hoppner M.P."/>
            <person name="Ishida K."/>
            <person name="Kim E."/>
            <person name="Koreny L."/>
            <person name="Kroth P.G."/>
            <person name="Liu Y."/>
            <person name="Malik S.B."/>
            <person name="Maier U.G."/>
            <person name="McRose D."/>
            <person name="Mock T."/>
            <person name="Neilson J.A."/>
            <person name="Onodera N.T."/>
            <person name="Poole A.M."/>
            <person name="Pritham E.J."/>
            <person name="Richards T.A."/>
            <person name="Rocap G."/>
            <person name="Roy S.W."/>
            <person name="Sarai C."/>
            <person name="Schaack S."/>
            <person name="Shirato S."/>
            <person name="Slamovits C.H."/>
            <person name="Spencer D.F."/>
            <person name="Suzuki S."/>
            <person name="Worden A.Z."/>
            <person name="Zauner S."/>
            <person name="Barry K."/>
            <person name="Bell C."/>
            <person name="Bharti A.K."/>
            <person name="Crow J.A."/>
            <person name="Grimwood J."/>
            <person name="Kramer R."/>
            <person name="Lindquist E."/>
            <person name="Lucas S."/>
            <person name="Salamov A."/>
            <person name="McFadden G.I."/>
            <person name="Lane C.E."/>
            <person name="Keeling P.J."/>
            <person name="Gray M.W."/>
            <person name="Grigoriev I.V."/>
            <person name="Archibald J.M."/>
        </authorList>
    </citation>
    <scope>NUCLEOTIDE SEQUENCE</scope>
    <source>
        <strain evidence="1 3">CCMP2712</strain>
    </source>
</reference>
<accession>L1JX22</accession>
<dbReference type="PaxDb" id="55529-EKX52755"/>
<keyword evidence="3" id="KW-1185">Reference proteome</keyword>
<sequence>MRSGLARRALATPAVNQCQCIGGFYLDVGPPAPPAHPYGGTDSVDAPSYNPTTGQAFYRYGLPGKCKATNANTVRVCRCTCADNQYGMSGNCSSCPANSLSSFQAPDRSSCMCNFGYFLNASEGGCSPCPGGTYARRMEFVEQDFGKDGIVGWQGTDQTSSCGAYGSVLGGLNVLAEYSSVTKTFTGLCPHGFVYLWMRVVLIDVAQPVTLRMYVNRQLRMYVNRQLRMYVNRQLRMYVNRQEVWNETISAVFPVSSRCGSSNGDGLISGFKRLYHTEDYIEVGIRVDYDYLQVDASIAKTFWGLKEVSLILQCASSTSADCSMTKPLEQSCSDVTGSGGRCTRSGNYLLVCPLLQ</sequence>
<dbReference type="AlphaFoldDB" id="L1JX22"/>
<evidence type="ECO:0000313" key="2">
    <source>
        <dbReference type="EnsemblProtists" id="EKX52755"/>
    </source>
</evidence>
<dbReference type="EnsemblProtists" id="EKX52755">
    <property type="protein sequence ID" value="EKX52755"/>
    <property type="gene ID" value="GUITHDRAFT_101907"/>
</dbReference>
<name>L1JX22_GUITC</name>
<gene>
    <name evidence="1" type="ORF">GUITHDRAFT_101907</name>
</gene>
<evidence type="ECO:0008006" key="4">
    <source>
        <dbReference type="Google" id="ProtNLM"/>
    </source>
</evidence>
<dbReference type="EMBL" id="JH992972">
    <property type="protein sequence ID" value="EKX52755.1"/>
    <property type="molecule type" value="Genomic_DNA"/>
</dbReference>
<dbReference type="RefSeq" id="XP_005839735.1">
    <property type="nucleotide sequence ID" value="XM_005839678.1"/>
</dbReference>